<dbReference type="OrthoDB" id="8033832at2759"/>
<protein>
    <recommendedName>
        <fullName evidence="4">RRM Nup35-type domain-containing protein</fullName>
    </recommendedName>
</protein>
<feature type="region of interest" description="Disordered" evidence="1">
    <location>
        <begin position="1"/>
        <end position="118"/>
    </location>
</feature>
<evidence type="ECO:0000256" key="1">
    <source>
        <dbReference type="SAM" id="MobiDB-lite"/>
    </source>
</evidence>
<proteinExistence type="predicted"/>
<feature type="compositionally biased region" description="Basic and acidic residues" evidence="1">
    <location>
        <begin position="93"/>
        <end position="108"/>
    </location>
</feature>
<keyword evidence="3" id="KW-1185">Reference proteome</keyword>
<accession>A0A6H0Y1A4</accession>
<organism evidence="2 3">
    <name type="scientific">Peltaster fructicola</name>
    <dbReference type="NCBI Taxonomy" id="286661"/>
    <lineage>
        <taxon>Eukaryota</taxon>
        <taxon>Fungi</taxon>
        <taxon>Dikarya</taxon>
        <taxon>Ascomycota</taxon>
        <taxon>Pezizomycotina</taxon>
        <taxon>Dothideomycetes</taxon>
        <taxon>Dothideomycetes incertae sedis</taxon>
        <taxon>Peltaster</taxon>
    </lineage>
</organism>
<dbReference type="InterPro" id="IPR012677">
    <property type="entry name" value="Nucleotide-bd_a/b_plait_sf"/>
</dbReference>
<dbReference type="EMBL" id="CP051142">
    <property type="protein sequence ID" value="QIX00812.1"/>
    <property type="molecule type" value="Genomic_DNA"/>
</dbReference>
<sequence>MQLPRGGMQVHAVPEHERYIDGSGKRMPWAYERADLPELSPGRREPVEKGPFGRSNRRRGTSRSRSKTAEPRREEDRIRAENTAAEDAIFGRLKVEPREKEKGSDRNEGTAAVPKTESKEPTEVLLYGFGEDLMWAAIDFYERVSNGIILEDYERQPPGKQEPLARSLSRATAQKSLSRASLRRKNIFSGGSHWIKVTFDSAEAADLAIARSPHTIKGHLVYAEPYRGTGPGQDDAVYASSLGAQITSTTVPKTYSTKTPEASPRSETATSGTLATEPASRTHTTTQSSAIAQGGQIVQRQTRIQGATRAVLLPAEQALLPKQSRQPWSAWVGSQEVIGSALPRKEDGTFDWDKAGLYWRIFFWIDMVLGTDLCGLRGDE</sequence>
<dbReference type="Gene3D" id="3.30.70.330">
    <property type="match status" value="1"/>
</dbReference>
<dbReference type="AlphaFoldDB" id="A0A6H0Y1A4"/>
<feature type="compositionally biased region" description="Basic and acidic residues" evidence="1">
    <location>
        <begin position="32"/>
        <end position="48"/>
    </location>
</feature>
<name>A0A6H0Y1A4_9PEZI</name>
<evidence type="ECO:0008006" key="4">
    <source>
        <dbReference type="Google" id="ProtNLM"/>
    </source>
</evidence>
<feature type="compositionally biased region" description="Basic and acidic residues" evidence="1">
    <location>
        <begin position="67"/>
        <end position="80"/>
    </location>
</feature>
<feature type="region of interest" description="Disordered" evidence="1">
    <location>
        <begin position="251"/>
        <end position="296"/>
    </location>
</feature>
<feature type="compositionally biased region" description="Basic residues" evidence="1">
    <location>
        <begin position="55"/>
        <end position="66"/>
    </location>
</feature>
<evidence type="ECO:0000313" key="2">
    <source>
        <dbReference type="EMBL" id="QIX00812.1"/>
    </source>
</evidence>
<feature type="compositionally biased region" description="Basic and acidic residues" evidence="1">
    <location>
        <begin position="13"/>
        <end position="24"/>
    </location>
</feature>
<dbReference type="Proteomes" id="UP000503462">
    <property type="component" value="Chromosome 4"/>
</dbReference>
<gene>
    <name evidence="2" type="ORF">AMS68_006329</name>
</gene>
<reference evidence="2 3" key="1">
    <citation type="journal article" date="2016" name="Sci. Rep.">
        <title>Peltaster fructicola genome reveals evolution from an invasive phytopathogen to an ectophytic parasite.</title>
        <authorList>
            <person name="Xu C."/>
            <person name="Chen H."/>
            <person name="Gleason M.L."/>
            <person name="Xu J.R."/>
            <person name="Liu H."/>
            <person name="Zhang R."/>
            <person name="Sun G."/>
        </authorList>
    </citation>
    <scope>NUCLEOTIDE SEQUENCE [LARGE SCALE GENOMIC DNA]</scope>
    <source>
        <strain evidence="2 3">LNHT1506</strain>
    </source>
</reference>
<evidence type="ECO:0000313" key="3">
    <source>
        <dbReference type="Proteomes" id="UP000503462"/>
    </source>
</evidence>